<evidence type="ECO:0000313" key="2">
    <source>
        <dbReference type="EMBL" id="PWN21440.1"/>
    </source>
</evidence>
<dbReference type="PANTHER" id="PTHR17630">
    <property type="entry name" value="DIENELACTONE HYDROLASE"/>
    <property type="match status" value="1"/>
</dbReference>
<dbReference type="InterPro" id="IPR029058">
    <property type="entry name" value="AB_hydrolase_fold"/>
</dbReference>
<organism evidence="2 3">
    <name type="scientific">Pseudomicrostroma glucosiphilum</name>
    <dbReference type="NCBI Taxonomy" id="1684307"/>
    <lineage>
        <taxon>Eukaryota</taxon>
        <taxon>Fungi</taxon>
        <taxon>Dikarya</taxon>
        <taxon>Basidiomycota</taxon>
        <taxon>Ustilaginomycotina</taxon>
        <taxon>Exobasidiomycetes</taxon>
        <taxon>Microstromatales</taxon>
        <taxon>Microstromatales incertae sedis</taxon>
        <taxon>Pseudomicrostroma</taxon>
    </lineage>
</organism>
<reference evidence="2 3" key="1">
    <citation type="journal article" date="2018" name="Mol. Biol. Evol.">
        <title>Broad Genomic Sampling Reveals a Smut Pathogenic Ancestry of the Fungal Clade Ustilaginomycotina.</title>
        <authorList>
            <person name="Kijpornyongpan T."/>
            <person name="Mondo S.J."/>
            <person name="Barry K."/>
            <person name="Sandor L."/>
            <person name="Lee J."/>
            <person name="Lipzen A."/>
            <person name="Pangilinan J."/>
            <person name="LaButti K."/>
            <person name="Hainaut M."/>
            <person name="Henrissat B."/>
            <person name="Grigoriev I.V."/>
            <person name="Spatafora J.W."/>
            <person name="Aime M.C."/>
        </authorList>
    </citation>
    <scope>NUCLEOTIDE SEQUENCE [LARGE SCALE GENOMIC DNA]</scope>
    <source>
        <strain evidence="2 3">MCA 4718</strain>
    </source>
</reference>
<dbReference type="Gene3D" id="3.40.50.1820">
    <property type="entry name" value="alpha/beta hydrolase"/>
    <property type="match status" value="1"/>
</dbReference>
<dbReference type="AlphaFoldDB" id="A0A316U864"/>
<feature type="domain" description="Dienelactone hydrolase" evidence="1">
    <location>
        <begin position="29"/>
        <end position="227"/>
    </location>
</feature>
<dbReference type="GO" id="GO:0016787">
    <property type="term" value="F:hydrolase activity"/>
    <property type="evidence" value="ECO:0007669"/>
    <property type="project" value="UniProtKB-KW"/>
</dbReference>
<evidence type="ECO:0000313" key="3">
    <source>
        <dbReference type="Proteomes" id="UP000245942"/>
    </source>
</evidence>
<proteinExistence type="predicted"/>
<sequence>MSFSCCLKVGSFAKGTPKGSIEKIDGKDTYITGDRSSKAAILIVHDVFGISLVNTKVLADKYAAAVGAAVYLPDFFEGNDFVQQGVLEGKKVDVPAFIGQYSPREAAWEKTQAFVGEIRKLQPGAKIGAVGFCWGATSCLKLGEDGPNKVDAVAFCHPSVIEATDFSNLATPGLFICPEHDQMFPEEKRNAAWEVAKSTLGPKKVFTSFVYVAGLTHGYAIKGDDEDEFTAIGMQHAANLVISHFSMFLK</sequence>
<name>A0A316U864_9BASI</name>
<dbReference type="OrthoDB" id="17560at2759"/>
<gene>
    <name evidence="2" type="ORF">BCV69DRAFT_298454</name>
</gene>
<keyword evidence="3" id="KW-1185">Reference proteome</keyword>
<dbReference type="Proteomes" id="UP000245942">
    <property type="component" value="Unassembled WGS sequence"/>
</dbReference>
<dbReference type="Pfam" id="PF01738">
    <property type="entry name" value="DLH"/>
    <property type="match status" value="1"/>
</dbReference>
<dbReference type="RefSeq" id="XP_025348600.1">
    <property type="nucleotide sequence ID" value="XM_025494220.1"/>
</dbReference>
<dbReference type="InterPro" id="IPR002925">
    <property type="entry name" value="Dienelactn_hydro"/>
</dbReference>
<dbReference type="STRING" id="1684307.A0A316U864"/>
<dbReference type="GeneID" id="37015954"/>
<dbReference type="SUPFAM" id="SSF53474">
    <property type="entry name" value="alpha/beta-Hydrolases"/>
    <property type="match status" value="1"/>
</dbReference>
<evidence type="ECO:0000259" key="1">
    <source>
        <dbReference type="Pfam" id="PF01738"/>
    </source>
</evidence>
<protein>
    <submittedName>
        <fullName evidence="2">Alpha/beta-hydrolase</fullName>
    </submittedName>
</protein>
<dbReference type="PANTHER" id="PTHR17630:SF55">
    <property type="entry name" value="DIENELACTONE HYDROLASE FAMILY PROTEIN (AFU_ORTHOLOGUE AFUA_1G01900)"/>
    <property type="match status" value="1"/>
</dbReference>
<accession>A0A316U864</accession>
<keyword evidence="2" id="KW-0378">Hydrolase</keyword>
<dbReference type="EMBL" id="KZ819325">
    <property type="protein sequence ID" value="PWN21440.1"/>
    <property type="molecule type" value="Genomic_DNA"/>
</dbReference>